<gene>
    <name evidence="1" type="ORF">VVD49_19175</name>
</gene>
<accession>A0ABU6K7S4</accession>
<organism evidence="1 2">
    <name type="scientific">Uliginosibacterium silvisoli</name>
    <dbReference type="NCBI Taxonomy" id="3114758"/>
    <lineage>
        <taxon>Bacteria</taxon>
        <taxon>Pseudomonadati</taxon>
        <taxon>Pseudomonadota</taxon>
        <taxon>Betaproteobacteria</taxon>
        <taxon>Rhodocyclales</taxon>
        <taxon>Zoogloeaceae</taxon>
        <taxon>Uliginosibacterium</taxon>
    </lineage>
</organism>
<dbReference type="EMBL" id="JAYXHS010000004">
    <property type="protein sequence ID" value="MEC5387863.1"/>
    <property type="molecule type" value="Genomic_DNA"/>
</dbReference>
<name>A0ABU6K7S4_9RHOO</name>
<proteinExistence type="predicted"/>
<evidence type="ECO:0000313" key="1">
    <source>
        <dbReference type="EMBL" id="MEC5387863.1"/>
    </source>
</evidence>
<evidence type="ECO:0008006" key="3">
    <source>
        <dbReference type="Google" id="ProtNLM"/>
    </source>
</evidence>
<protein>
    <recommendedName>
        <fullName evidence="3">Restriction system protein Mrr-like N-terminal domain-containing protein</fullName>
    </recommendedName>
</protein>
<evidence type="ECO:0000313" key="2">
    <source>
        <dbReference type="Proteomes" id="UP001331561"/>
    </source>
</evidence>
<reference evidence="1 2" key="1">
    <citation type="submission" date="2024-01" db="EMBL/GenBank/DDBJ databases">
        <title>Uliginosibacterium soil sp. nov.</title>
        <authorList>
            <person name="Lv Y."/>
        </authorList>
    </citation>
    <scope>NUCLEOTIDE SEQUENCE [LARGE SCALE GENOMIC DNA]</scope>
    <source>
        <strain evidence="1 2">H3</strain>
    </source>
</reference>
<keyword evidence="2" id="KW-1185">Reference proteome</keyword>
<dbReference type="Proteomes" id="UP001331561">
    <property type="component" value="Unassembled WGS sequence"/>
</dbReference>
<sequence>MPRSTALKTRSASGVKAGRVAPITLTQLDIAILAAGATRHRADHALRRKLVAAGLLRQNPRTGSFELTERARKLLEQNGYTFDPKLGWCLDIARAARALQAR</sequence>
<dbReference type="RefSeq" id="WP_327600837.1">
    <property type="nucleotide sequence ID" value="NZ_JAYXHS010000004.1"/>
</dbReference>
<comment type="caution">
    <text evidence="1">The sequence shown here is derived from an EMBL/GenBank/DDBJ whole genome shotgun (WGS) entry which is preliminary data.</text>
</comment>